<reference evidence="1 2" key="1">
    <citation type="submission" date="2013-01" db="EMBL/GenBank/DDBJ databases">
        <title>The Genome Sequence of Butyricicoccus pullicaecorum 1.2.</title>
        <authorList>
            <consortium name="The Broad Institute Genome Sequencing Platform"/>
            <person name="Earl A."/>
            <person name="Ward D."/>
            <person name="Feldgarden M."/>
            <person name="Gevers D."/>
            <person name="Van Immerseel F."/>
            <person name="Eeckhaut V."/>
            <person name="Walker B."/>
            <person name="Young S.K."/>
            <person name="Zeng Q."/>
            <person name="Gargeya S."/>
            <person name="Fitzgerald M."/>
            <person name="Haas B."/>
            <person name="Abouelleil A."/>
            <person name="Alvarado L."/>
            <person name="Arachchi H.M."/>
            <person name="Berlin A.M."/>
            <person name="Chapman S.B."/>
            <person name="Dewar J."/>
            <person name="Goldberg J."/>
            <person name="Griggs A."/>
            <person name="Gujja S."/>
            <person name="Hansen M."/>
            <person name="Howarth C."/>
            <person name="Imamovic A."/>
            <person name="Larimer J."/>
            <person name="McCowan C."/>
            <person name="Murphy C."/>
            <person name="Neiman D."/>
            <person name="Pearson M."/>
            <person name="Priest M."/>
            <person name="Roberts A."/>
            <person name="Saif S."/>
            <person name="Shea T."/>
            <person name="Sisk P."/>
            <person name="Sykes S."/>
            <person name="Wortman J."/>
            <person name="Nusbaum C."/>
            <person name="Birren B."/>
        </authorList>
    </citation>
    <scope>NUCLEOTIDE SEQUENCE [LARGE SCALE GENOMIC DNA]</scope>
    <source>
        <strain evidence="1 2">1.2</strain>
    </source>
</reference>
<dbReference type="Proteomes" id="UP000013981">
    <property type="component" value="Unassembled WGS sequence"/>
</dbReference>
<evidence type="ECO:0000313" key="1">
    <source>
        <dbReference type="EMBL" id="EOQ37216.1"/>
    </source>
</evidence>
<keyword evidence="2" id="KW-1185">Reference proteome</keyword>
<dbReference type="OrthoDB" id="9802430at2"/>
<dbReference type="InterPro" id="IPR008018">
    <property type="entry name" value="Phage_tail_attach_FII"/>
</dbReference>
<dbReference type="EMBL" id="AQOB01000006">
    <property type="protein sequence ID" value="EOQ37216.1"/>
    <property type="molecule type" value="Genomic_DNA"/>
</dbReference>
<sequence>MAFDFKKMVADDRRLVFLNLAEFGEEHKVDGKTITVVLDDNALKERQGGQELGVAESSLMLYAAVEDLPPRRPAGEGLNIDGREYIVNDWSEDMGVATIALGQTVTM</sequence>
<dbReference type="HOGENOM" id="CLU_164696_1_0_9"/>
<dbReference type="Pfam" id="PF05354">
    <property type="entry name" value="Phage_attach"/>
    <property type="match status" value="1"/>
</dbReference>
<accession>R8VY45</accession>
<dbReference type="eggNOG" id="ENOG5032NT1">
    <property type="taxonomic scope" value="Bacteria"/>
</dbReference>
<gene>
    <name evidence="1" type="ORF">HMPREF1526_01907</name>
</gene>
<proteinExistence type="predicted"/>
<dbReference type="GO" id="GO:0019068">
    <property type="term" value="P:virion assembly"/>
    <property type="evidence" value="ECO:0007669"/>
    <property type="project" value="InterPro"/>
</dbReference>
<dbReference type="AlphaFoldDB" id="R8VY45"/>
<protein>
    <submittedName>
        <fullName evidence="1">Uncharacterized protein</fullName>
    </submittedName>
</protein>
<name>R8VY45_9FIRM</name>
<dbReference type="PATRIC" id="fig|1203606.4.peg.1861"/>
<dbReference type="RefSeq" id="WP_016148041.1">
    <property type="nucleotide sequence ID" value="NZ_KB976104.1"/>
</dbReference>
<evidence type="ECO:0000313" key="2">
    <source>
        <dbReference type="Proteomes" id="UP000013981"/>
    </source>
</evidence>
<organism evidence="1 2">
    <name type="scientific">Butyricicoccus pullicaecorum 1.2</name>
    <dbReference type="NCBI Taxonomy" id="1203606"/>
    <lineage>
        <taxon>Bacteria</taxon>
        <taxon>Bacillati</taxon>
        <taxon>Bacillota</taxon>
        <taxon>Clostridia</taxon>
        <taxon>Eubacteriales</taxon>
        <taxon>Butyricicoccaceae</taxon>
        <taxon>Butyricicoccus</taxon>
    </lineage>
</organism>
<comment type="caution">
    <text evidence="1">The sequence shown here is derived from an EMBL/GenBank/DDBJ whole genome shotgun (WGS) entry which is preliminary data.</text>
</comment>